<reference evidence="6" key="2">
    <citation type="submission" date="2020-01" db="EMBL/GenBank/DDBJ databases">
        <authorList>
            <person name="Algora L."/>
            <person name="Schniete J.K."/>
            <person name="MacFadyen A."/>
            <person name="Hoskisson P.A."/>
            <person name="Hunter I.S."/>
            <person name="Herron P.R."/>
        </authorList>
    </citation>
    <scope>NUCLEOTIDE SEQUENCE</scope>
    <source>
        <strain evidence="6">ATCC 10970</strain>
    </source>
</reference>
<accession>A0A8A1UNJ4</accession>
<dbReference type="SUPFAM" id="SSF53474">
    <property type="entry name" value="alpha/beta-Hydrolases"/>
    <property type="match status" value="1"/>
</dbReference>
<feature type="signal peptide" evidence="4">
    <location>
        <begin position="1"/>
        <end position="29"/>
    </location>
</feature>
<protein>
    <submittedName>
        <fullName evidence="6">Alpha/beta hydrolase</fullName>
    </submittedName>
</protein>
<feature type="domain" description="Peptidase S33 tripeptidyl aminopeptidase-like C-terminal" evidence="5">
    <location>
        <begin position="416"/>
        <end position="510"/>
    </location>
</feature>
<dbReference type="EMBL" id="CP048261">
    <property type="protein sequence ID" value="QST81488.1"/>
    <property type="molecule type" value="Genomic_DNA"/>
</dbReference>
<reference evidence="6" key="1">
    <citation type="submission" date="2012-12" db="EMBL/GenBank/DDBJ databases">
        <authorList>
            <person name="Pethick F.E."/>
            <person name="MacFadyen A.C."/>
            <person name="Tang Z."/>
            <person name="Sangal V."/>
            <person name="Tze-Tze L."/>
            <person name="Chu J."/>
            <person name="Guo M."/>
            <person name="Kirby R."/>
            <person name="Hoskisson P.A."/>
            <person name="Herron P.R."/>
            <person name="Hunter I.S."/>
        </authorList>
    </citation>
    <scope>NUCLEOTIDE SEQUENCE</scope>
    <source>
        <strain evidence="6">ATCC 10970</strain>
    </source>
</reference>
<organism evidence="6 7">
    <name type="scientific">Streptomyces rimosus subsp. rimosus (strain ATCC 10970 / DSM 40260 / JCM 4667 / NRRL 2234)</name>
    <dbReference type="NCBI Taxonomy" id="1265868"/>
    <lineage>
        <taxon>Bacteria</taxon>
        <taxon>Bacillati</taxon>
        <taxon>Actinomycetota</taxon>
        <taxon>Actinomycetes</taxon>
        <taxon>Kitasatosporales</taxon>
        <taxon>Streptomycetaceae</taxon>
        <taxon>Streptomyces</taxon>
    </lineage>
</organism>
<proteinExistence type="inferred from homology"/>
<dbReference type="AlphaFoldDB" id="A0A8A1UNJ4"/>
<gene>
    <name evidence="6" type="ORF">SRIM_016170</name>
</gene>
<evidence type="ECO:0000256" key="4">
    <source>
        <dbReference type="SAM" id="SignalP"/>
    </source>
</evidence>
<dbReference type="Pfam" id="PF08386">
    <property type="entry name" value="Abhydrolase_4"/>
    <property type="match status" value="1"/>
</dbReference>
<name>A0A8A1UNJ4_STRR1</name>
<dbReference type="PANTHER" id="PTHR43248:SF29">
    <property type="entry name" value="TRIPEPTIDYL AMINOPEPTIDASE"/>
    <property type="match status" value="1"/>
</dbReference>
<evidence type="ECO:0000256" key="1">
    <source>
        <dbReference type="ARBA" id="ARBA00010088"/>
    </source>
</evidence>
<sequence>MRNTKHRRPVGASVMATAAALATALPFLAPPDAAASASPDRPRTSLDWQPCPSAAAKAASQQCATLKVPLDHKDPGGRQTDLAVSRIPAEDPASRRGALLLIPGGPGGTGLDRPSTAKLSQRLRAAYDIIGFDPRGVGHSSPVSCGLPYADLSLTTLRAWPAPDGSITGNVAAARRTAAACARNGGPVLRSISTADEARDIDRIRQALGERKLSGLGVSYGAYAGAVYAQLFPDRTDHWVLDSNGDPDPARVERGWLANSAVGAEDRFPDFAARAADPARADRLADRPEEIRPLFLDLAARLDRTPLPWPNANPAELNGNVLRQHLLMALYSDSRMDGLITLMRAARAKLDDPHAPDLPAQPVPSPQDIEAQQQTAAASLATLCNDVAWPRSPGKHARDVAADRVRHPLTAGMPVNITPCSFWPAPPAERPVRITAHGPSNVLLVQNRRDPATPLTGARAMRRAFGDRARMITVEAGGHGAYHGDDRACGDALTTTFLLTGARPATDISCPAMRA</sequence>
<dbReference type="InterPro" id="IPR051601">
    <property type="entry name" value="Serine_prot/Carboxylest_S33"/>
</dbReference>
<evidence type="ECO:0000313" key="6">
    <source>
        <dbReference type="EMBL" id="QST81488.1"/>
    </source>
</evidence>
<feature type="chain" id="PRO_5039632862" evidence="4">
    <location>
        <begin position="30"/>
        <end position="515"/>
    </location>
</feature>
<dbReference type="Gene3D" id="3.40.50.1820">
    <property type="entry name" value="alpha/beta hydrolase"/>
    <property type="match status" value="1"/>
</dbReference>
<keyword evidence="2 4" id="KW-0732">Signal</keyword>
<dbReference type="GO" id="GO:0016787">
    <property type="term" value="F:hydrolase activity"/>
    <property type="evidence" value="ECO:0007669"/>
    <property type="project" value="UniProtKB-KW"/>
</dbReference>
<comment type="similarity">
    <text evidence="1">Belongs to the peptidase S33 family.</text>
</comment>
<evidence type="ECO:0000256" key="2">
    <source>
        <dbReference type="ARBA" id="ARBA00022729"/>
    </source>
</evidence>
<evidence type="ECO:0000256" key="3">
    <source>
        <dbReference type="ARBA" id="ARBA00022801"/>
    </source>
</evidence>
<dbReference type="PANTHER" id="PTHR43248">
    <property type="entry name" value="2-SUCCINYL-6-HYDROXY-2,4-CYCLOHEXADIENE-1-CARBOXYLATE SYNTHASE"/>
    <property type="match status" value="1"/>
</dbReference>
<dbReference type="InterPro" id="IPR029058">
    <property type="entry name" value="AB_hydrolase_fold"/>
</dbReference>
<evidence type="ECO:0000313" key="7">
    <source>
        <dbReference type="Proteomes" id="UP000011074"/>
    </source>
</evidence>
<dbReference type="GeneID" id="66855513"/>
<dbReference type="Proteomes" id="UP000011074">
    <property type="component" value="Chromosome"/>
</dbReference>
<dbReference type="InterPro" id="IPR013595">
    <property type="entry name" value="Pept_S33_TAP-like_C"/>
</dbReference>
<keyword evidence="3 6" id="KW-0378">Hydrolase</keyword>
<reference evidence="6" key="3">
    <citation type="journal article" date="2021" name="bioRxiv">
        <title>Bilateral symmetry of linear streptomycete chromosomes.</title>
        <authorList>
            <person name="Algora-Gallardo L."/>
            <person name="Schniete J.K."/>
            <person name="Mark D.R."/>
            <person name="Hunter I.S."/>
            <person name="Herron P.R."/>
        </authorList>
    </citation>
    <scope>NUCLEOTIDE SEQUENCE</scope>
    <source>
        <strain evidence="6">ATCC 10970</strain>
    </source>
</reference>
<evidence type="ECO:0000259" key="5">
    <source>
        <dbReference type="Pfam" id="PF08386"/>
    </source>
</evidence>
<dbReference type="RefSeq" id="WP_030181247.1">
    <property type="nucleotide sequence ID" value="NZ_CP048261.1"/>
</dbReference>